<name>A0A0E9TK17_ANGAN</name>
<dbReference type="EMBL" id="GBXM01054785">
    <property type="protein sequence ID" value="JAH53792.1"/>
    <property type="molecule type" value="Transcribed_RNA"/>
</dbReference>
<reference evidence="1" key="2">
    <citation type="journal article" date="2015" name="Fish Shellfish Immunol.">
        <title>Early steps in the European eel (Anguilla anguilla)-Vibrio vulnificus interaction in the gills: Role of the RtxA13 toxin.</title>
        <authorList>
            <person name="Callol A."/>
            <person name="Pajuelo D."/>
            <person name="Ebbesson L."/>
            <person name="Teles M."/>
            <person name="MacKenzie S."/>
            <person name="Amaro C."/>
        </authorList>
    </citation>
    <scope>NUCLEOTIDE SEQUENCE</scope>
</reference>
<organism evidence="1">
    <name type="scientific">Anguilla anguilla</name>
    <name type="common">European freshwater eel</name>
    <name type="synonym">Muraena anguilla</name>
    <dbReference type="NCBI Taxonomy" id="7936"/>
    <lineage>
        <taxon>Eukaryota</taxon>
        <taxon>Metazoa</taxon>
        <taxon>Chordata</taxon>
        <taxon>Craniata</taxon>
        <taxon>Vertebrata</taxon>
        <taxon>Euteleostomi</taxon>
        <taxon>Actinopterygii</taxon>
        <taxon>Neopterygii</taxon>
        <taxon>Teleostei</taxon>
        <taxon>Anguilliformes</taxon>
        <taxon>Anguillidae</taxon>
        <taxon>Anguilla</taxon>
    </lineage>
</organism>
<protein>
    <submittedName>
        <fullName evidence="1">Uncharacterized protein</fullName>
    </submittedName>
</protein>
<evidence type="ECO:0000313" key="1">
    <source>
        <dbReference type="EMBL" id="JAH53792.1"/>
    </source>
</evidence>
<sequence>MDLGSKGKWLSYCAESYDFESHFFFYEAISIVLGATGINISNAPFFDEN</sequence>
<accession>A0A0E9TK17</accession>
<proteinExistence type="predicted"/>
<reference evidence="1" key="1">
    <citation type="submission" date="2014-11" db="EMBL/GenBank/DDBJ databases">
        <authorList>
            <person name="Amaro Gonzalez C."/>
        </authorList>
    </citation>
    <scope>NUCLEOTIDE SEQUENCE</scope>
</reference>
<dbReference type="AlphaFoldDB" id="A0A0E9TK17"/>